<comment type="subcellular location">
    <subcellularLocation>
        <location evidence="1">Membrane</location>
        <topology evidence="1">Multi-pass membrane protein</topology>
    </subcellularLocation>
</comment>
<feature type="binding site" evidence="6">
    <location>
        <position position="286"/>
    </location>
    <ligand>
        <name>Zn(2+)</name>
        <dbReference type="ChEBI" id="CHEBI:29105"/>
    </ligand>
</feature>
<feature type="transmembrane region" description="Helical" evidence="7">
    <location>
        <begin position="240"/>
        <end position="262"/>
    </location>
</feature>
<dbReference type="EMBL" id="CAJNOQ010017670">
    <property type="protein sequence ID" value="CAF1404372.1"/>
    <property type="molecule type" value="Genomic_DNA"/>
</dbReference>
<dbReference type="EMBL" id="CAJNOK010032992">
    <property type="protein sequence ID" value="CAF1489875.1"/>
    <property type="molecule type" value="Genomic_DNA"/>
</dbReference>
<dbReference type="OrthoDB" id="529367at2759"/>
<dbReference type="Proteomes" id="UP000663829">
    <property type="component" value="Unassembled WGS sequence"/>
</dbReference>
<comment type="caution">
    <text evidence="8">The sequence shown here is derived from an EMBL/GenBank/DDBJ whole genome shotgun (WGS) entry which is preliminary data.</text>
</comment>
<evidence type="ECO:0000313" key="10">
    <source>
        <dbReference type="EMBL" id="CAF4279226.1"/>
    </source>
</evidence>
<feature type="transmembrane region" description="Helical" evidence="7">
    <location>
        <begin position="156"/>
        <end position="178"/>
    </location>
</feature>
<feature type="transmembrane region" description="Helical" evidence="7">
    <location>
        <begin position="121"/>
        <end position="144"/>
    </location>
</feature>
<reference evidence="8" key="1">
    <citation type="submission" date="2021-02" db="EMBL/GenBank/DDBJ databases">
        <authorList>
            <person name="Nowell W R."/>
        </authorList>
    </citation>
    <scope>NUCLEOTIDE SEQUENCE</scope>
</reference>
<evidence type="ECO:0000313" key="12">
    <source>
        <dbReference type="Proteomes" id="UP000663829"/>
    </source>
</evidence>
<evidence type="ECO:0000313" key="9">
    <source>
        <dbReference type="EMBL" id="CAF1489875.1"/>
    </source>
</evidence>
<dbReference type="PANTHER" id="PTHR20855:SF52">
    <property type="entry name" value="ADIPONECTIN RECEPTOR PROTEIN"/>
    <property type="match status" value="1"/>
</dbReference>
<sequence length="318" mass="37507">MKNYFRFRSESQANICYPCDKDIVFKNEKTKNYLLLLRHKRFYNIDQVPAHLQTNSYILKGYRRDLSWYECVVSFFLFHNETLNVWTHFFGFGLFTFYLIRDFIWSEHNNKLFSTANMDDYLMLLLYLLSVIFCMLSSTMLHLLSGCSAKIYSSCLQLDLLGIAIATLASICIELHLLFKCDLYTKYFYQTSAVLLIATIVFDHVLKPDNTINSTGFIAVALAGFIPVLHWIYVNGYNSNVQYFLLHIMLFYAIFGVGIFFFRTKIPERFAPGCFDYMGASHQLWHIFSTVAFYWWYQHTVEFIKYHQTHACTTVVHM</sequence>
<feature type="transmembrane region" description="Helical" evidence="7">
    <location>
        <begin position="214"/>
        <end position="234"/>
    </location>
</feature>
<dbReference type="Proteomes" id="UP000681722">
    <property type="component" value="Unassembled WGS sequence"/>
</dbReference>
<keyword evidence="6" id="KW-0862">Zinc</keyword>
<keyword evidence="12" id="KW-1185">Reference proteome</keyword>
<evidence type="ECO:0000256" key="4">
    <source>
        <dbReference type="ARBA" id="ARBA00022989"/>
    </source>
</evidence>
<feature type="transmembrane region" description="Helical" evidence="7">
    <location>
        <begin position="274"/>
        <end position="297"/>
    </location>
</feature>
<comment type="similarity">
    <text evidence="2">Belongs to the ADIPOR family.</text>
</comment>
<evidence type="ECO:0000256" key="3">
    <source>
        <dbReference type="ARBA" id="ARBA00022692"/>
    </source>
</evidence>
<dbReference type="Pfam" id="PF03006">
    <property type="entry name" value="HlyIII"/>
    <property type="match status" value="1"/>
</dbReference>
<gene>
    <name evidence="8" type="ORF">GPM918_LOCUS33346</name>
    <name evidence="9" type="ORF">OVA965_LOCUS36446</name>
    <name evidence="11" type="ORF">SRO942_LOCUS34029</name>
    <name evidence="10" type="ORF">TMI583_LOCUS37457</name>
</gene>
<feature type="binding site" evidence="6">
    <location>
        <position position="142"/>
    </location>
    <ligand>
        <name>Zn(2+)</name>
        <dbReference type="ChEBI" id="CHEBI:29105"/>
    </ligand>
</feature>
<evidence type="ECO:0000313" key="11">
    <source>
        <dbReference type="EMBL" id="CAF4296551.1"/>
    </source>
</evidence>
<evidence type="ECO:0000256" key="2">
    <source>
        <dbReference type="ARBA" id="ARBA00007018"/>
    </source>
</evidence>
<proteinExistence type="inferred from homology"/>
<dbReference type="GO" id="GO:0038023">
    <property type="term" value="F:signaling receptor activity"/>
    <property type="evidence" value="ECO:0007669"/>
    <property type="project" value="TreeGrafter"/>
</dbReference>
<feature type="binding site" evidence="6">
    <location>
        <position position="282"/>
    </location>
    <ligand>
        <name>Zn(2+)</name>
        <dbReference type="ChEBI" id="CHEBI:29105"/>
    </ligand>
</feature>
<dbReference type="GO" id="GO:0046872">
    <property type="term" value="F:metal ion binding"/>
    <property type="evidence" value="ECO:0007669"/>
    <property type="project" value="UniProtKB-KW"/>
</dbReference>
<dbReference type="PANTHER" id="PTHR20855">
    <property type="entry name" value="ADIPOR/PROGESTIN RECEPTOR-RELATED"/>
    <property type="match status" value="1"/>
</dbReference>
<evidence type="ECO:0000256" key="1">
    <source>
        <dbReference type="ARBA" id="ARBA00004141"/>
    </source>
</evidence>
<dbReference type="EMBL" id="CAJOBC010083092">
    <property type="protein sequence ID" value="CAF4296551.1"/>
    <property type="molecule type" value="Genomic_DNA"/>
</dbReference>
<dbReference type="InterPro" id="IPR004254">
    <property type="entry name" value="AdipoR/HlyIII-related"/>
</dbReference>
<organism evidence="8 12">
    <name type="scientific">Didymodactylos carnosus</name>
    <dbReference type="NCBI Taxonomy" id="1234261"/>
    <lineage>
        <taxon>Eukaryota</taxon>
        <taxon>Metazoa</taxon>
        <taxon>Spiralia</taxon>
        <taxon>Gnathifera</taxon>
        <taxon>Rotifera</taxon>
        <taxon>Eurotatoria</taxon>
        <taxon>Bdelloidea</taxon>
        <taxon>Philodinida</taxon>
        <taxon>Philodinidae</taxon>
        <taxon>Didymodactylos</taxon>
    </lineage>
</organism>
<evidence type="ECO:0000256" key="6">
    <source>
        <dbReference type="PIRSR" id="PIRSR604254-1"/>
    </source>
</evidence>
<feature type="transmembrane region" description="Helical" evidence="7">
    <location>
        <begin position="83"/>
        <end position="101"/>
    </location>
</feature>
<evidence type="ECO:0000256" key="7">
    <source>
        <dbReference type="SAM" id="Phobius"/>
    </source>
</evidence>
<keyword evidence="3 7" id="KW-0812">Transmembrane</keyword>
<accession>A0A815L332</accession>
<keyword evidence="4 7" id="KW-1133">Transmembrane helix</keyword>
<protein>
    <submittedName>
        <fullName evidence="8">Uncharacterized protein</fullName>
    </submittedName>
</protein>
<dbReference type="GO" id="GO:0016020">
    <property type="term" value="C:membrane"/>
    <property type="evidence" value="ECO:0007669"/>
    <property type="project" value="UniProtKB-SubCell"/>
</dbReference>
<evidence type="ECO:0000256" key="5">
    <source>
        <dbReference type="ARBA" id="ARBA00023136"/>
    </source>
</evidence>
<dbReference type="AlphaFoldDB" id="A0A815L332"/>
<dbReference type="Proteomes" id="UP000677228">
    <property type="component" value="Unassembled WGS sequence"/>
</dbReference>
<dbReference type="EMBL" id="CAJOBA010054951">
    <property type="protein sequence ID" value="CAF4279226.1"/>
    <property type="molecule type" value="Genomic_DNA"/>
</dbReference>
<dbReference type="Proteomes" id="UP000682733">
    <property type="component" value="Unassembled WGS sequence"/>
</dbReference>
<keyword evidence="6" id="KW-0479">Metal-binding</keyword>
<keyword evidence="5 7" id="KW-0472">Membrane</keyword>
<evidence type="ECO:0000313" key="8">
    <source>
        <dbReference type="EMBL" id="CAF1404372.1"/>
    </source>
</evidence>
<name>A0A815L332_9BILA</name>